<name>A0A1H6R3X8_9RHOB</name>
<dbReference type="AlphaFoldDB" id="A0A1H6R3X8"/>
<keyword evidence="2" id="KW-1185">Reference proteome</keyword>
<keyword evidence="1" id="KW-0808">Transferase</keyword>
<dbReference type="EMBL" id="FNYD01000001">
    <property type="protein sequence ID" value="SEI47924.1"/>
    <property type="molecule type" value="Genomic_DNA"/>
</dbReference>
<accession>A0A1H6R3X8</accession>
<evidence type="ECO:0000313" key="2">
    <source>
        <dbReference type="Proteomes" id="UP000199379"/>
    </source>
</evidence>
<protein>
    <submittedName>
        <fullName evidence="1">Streptomycin 6-kinase</fullName>
    </submittedName>
</protein>
<dbReference type="GO" id="GO:0019748">
    <property type="term" value="P:secondary metabolic process"/>
    <property type="evidence" value="ECO:0007669"/>
    <property type="project" value="InterPro"/>
</dbReference>
<organism evidence="1 2">
    <name type="scientific">Cribrihabitans marinus</name>
    <dbReference type="NCBI Taxonomy" id="1227549"/>
    <lineage>
        <taxon>Bacteria</taxon>
        <taxon>Pseudomonadati</taxon>
        <taxon>Pseudomonadota</taxon>
        <taxon>Alphaproteobacteria</taxon>
        <taxon>Rhodobacterales</taxon>
        <taxon>Paracoccaceae</taxon>
        <taxon>Cribrihabitans</taxon>
    </lineage>
</organism>
<evidence type="ECO:0000313" key="1">
    <source>
        <dbReference type="EMBL" id="SEI47924.1"/>
    </source>
</evidence>
<gene>
    <name evidence="1" type="ORF">SAMN05444007_101320</name>
</gene>
<dbReference type="Gene3D" id="3.90.1200.10">
    <property type="match status" value="1"/>
</dbReference>
<dbReference type="GO" id="GO:0016301">
    <property type="term" value="F:kinase activity"/>
    <property type="evidence" value="ECO:0007669"/>
    <property type="project" value="UniProtKB-KW"/>
</dbReference>
<keyword evidence="1" id="KW-0418">Kinase</keyword>
<dbReference type="Proteomes" id="UP000199379">
    <property type="component" value="Unassembled WGS sequence"/>
</dbReference>
<dbReference type="InterPro" id="IPR011009">
    <property type="entry name" value="Kinase-like_dom_sf"/>
</dbReference>
<sequence>MRSTDGRALVLKLHARADRGNEAAGTRYLAAMRGCGAVEILQDSGRVVVMARLTGPSLGDIARAGAPVRADRLLAEAAAALHHPPLPRITGLTPLAESFRALLDLRAAPDCPTGLRRDMARAQFLADRLLTSQADPRPLHGDLHHDNVIMTPEGPRVFDAKGYLGDRG</sequence>
<reference evidence="1 2" key="1">
    <citation type="submission" date="2016-10" db="EMBL/GenBank/DDBJ databases">
        <authorList>
            <person name="de Groot N.N."/>
        </authorList>
    </citation>
    <scope>NUCLEOTIDE SEQUENCE [LARGE SCALE GENOMIC DNA]</scope>
    <source>
        <strain evidence="1 2">DSM 29340</strain>
    </source>
</reference>
<dbReference type="GO" id="GO:0016773">
    <property type="term" value="F:phosphotransferase activity, alcohol group as acceptor"/>
    <property type="evidence" value="ECO:0007669"/>
    <property type="project" value="InterPro"/>
</dbReference>
<proteinExistence type="predicted"/>
<dbReference type="Pfam" id="PF04655">
    <property type="entry name" value="APH_6_hur"/>
    <property type="match status" value="1"/>
</dbReference>
<dbReference type="SUPFAM" id="SSF56112">
    <property type="entry name" value="Protein kinase-like (PK-like)"/>
    <property type="match status" value="1"/>
</dbReference>
<dbReference type="InterPro" id="IPR006748">
    <property type="entry name" value="NH2Glyco/OHUrea_AB-resist_kin"/>
</dbReference>
<dbReference type="OrthoDB" id="3638028at2"/>
<dbReference type="STRING" id="1227549.SAMN05444007_101320"/>